<dbReference type="GO" id="GO:0005739">
    <property type="term" value="C:mitochondrion"/>
    <property type="evidence" value="ECO:0007669"/>
    <property type="project" value="UniProtKB-SubCell"/>
</dbReference>
<protein>
    <recommendedName>
        <fullName evidence="7">Glutamyl-tRNA(Gln) amidotransferase subunit B, mitochondrial</fullName>
        <shortName evidence="7">Glu-AdT subunit B</shortName>
        <ecNumber evidence="7">6.3.5.-</ecNumber>
    </recommendedName>
</protein>
<comment type="catalytic activity">
    <reaction evidence="7">
        <text>L-glutamyl-tRNA(Gln) + L-glutamine + ATP + H2O = L-glutaminyl-tRNA(Gln) + L-glutamate + ADP + phosphate + H(+)</text>
        <dbReference type="Rhea" id="RHEA:17521"/>
        <dbReference type="Rhea" id="RHEA-COMP:9681"/>
        <dbReference type="Rhea" id="RHEA-COMP:9684"/>
        <dbReference type="ChEBI" id="CHEBI:15377"/>
        <dbReference type="ChEBI" id="CHEBI:15378"/>
        <dbReference type="ChEBI" id="CHEBI:29985"/>
        <dbReference type="ChEBI" id="CHEBI:30616"/>
        <dbReference type="ChEBI" id="CHEBI:43474"/>
        <dbReference type="ChEBI" id="CHEBI:58359"/>
        <dbReference type="ChEBI" id="CHEBI:78520"/>
        <dbReference type="ChEBI" id="CHEBI:78521"/>
        <dbReference type="ChEBI" id="CHEBI:456216"/>
    </reaction>
</comment>
<comment type="subunit">
    <text evidence="7">Subunit of the heterotrimeric GatCAB amidotransferase (AdT) complex, composed of A, B and C subunits.</text>
</comment>
<dbReference type="GO" id="GO:0005524">
    <property type="term" value="F:ATP binding"/>
    <property type="evidence" value="ECO:0007669"/>
    <property type="project" value="UniProtKB-KW"/>
</dbReference>
<proteinExistence type="inferred from homology"/>
<reference evidence="11" key="1">
    <citation type="submission" date="2013-05" db="EMBL/GenBank/DDBJ databases">
        <authorList>
            <person name="Yim A.K.Y."/>
            <person name="Chan T.F."/>
            <person name="Ji K.M."/>
            <person name="Liu X.Y."/>
            <person name="Zhou J.W."/>
            <person name="Li R.Q."/>
            <person name="Yang K.Y."/>
            <person name="Li J."/>
            <person name="Li M."/>
            <person name="Law P.T.W."/>
            <person name="Wu Y.L."/>
            <person name="Cai Z.L."/>
            <person name="Qin H."/>
            <person name="Bao Y."/>
            <person name="Leung R.K.K."/>
            <person name="Ng P.K.S."/>
            <person name="Zou J."/>
            <person name="Zhong X.J."/>
            <person name="Ran P.X."/>
            <person name="Zhong N.S."/>
            <person name="Liu Z.G."/>
            <person name="Tsui S.K.W."/>
        </authorList>
    </citation>
    <scope>NUCLEOTIDE SEQUENCE</scope>
    <source>
        <strain evidence="11">Derf</strain>
        <tissue evidence="11">Whole organism</tissue>
    </source>
</reference>
<accession>A0A922LDF9</accession>
<dbReference type="NCBIfam" id="NF004012">
    <property type="entry name" value="PRK05477.1-2"/>
    <property type="match status" value="1"/>
</dbReference>
<evidence type="ECO:0000256" key="4">
    <source>
        <dbReference type="ARBA" id="ARBA00022768"/>
    </source>
</evidence>
<keyword evidence="7" id="KW-0496">Mitochondrion</keyword>
<evidence type="ECO:0000256" key="9">
    <source>
        <dbReference type="SAM" id="MobiDB-lite"/>
    </source>
</evidence>
<feature type="compositionally biased region" description="Low complexity" evidence="9">
    <location>
        <begin position="589"/>
        <end position="605"/>
    </location>
</feature>
<organism evidence="11 12">
    <name type="scientific">Dermatophagoides farinae</name>
    <name type="common">American house dust mite</name>
    <dbReference type="NCBI Taxonomy" id="6954"/>
    <lineage>
        <taxon>Eukaryota</taxon>
        <taxon>Metazoa</taxon>
        <taxon>Ecdysozoa</taxon>
        <taxon>Arthropoda</taxon>
        <taxon>Chelicerata</taxon>
        <taxon>Arachnida</taxon>
        <taxon>Acari</taxon>
        <taxon>Acariformes</taxon>
        <taxon>Sarcoptiformes</taxon>
        <taxon>Astigmata</taxon>
        <taxon>Psoroptidia</taxon>
        <taxon>Analgoidea</taxon>
        <taxon>Pyroglyphidae</taxon>
        <taxon>Dermatophagoidinae</taxon>
        <taxon>Dermatophagoides</taxon>
    </lineage>
</organism>
<dbReference type="SUPFAM" id="SSF55931">
    <property type="entry name" value="Glutamine synthetase/guanido kinase"/>
    <property type="match status" value="1"/>
</dbReference>
<dbReference type="SUPFAM" id="SSF54984">
    <property type="entry name" value="eEF-1beta-like"/>
    <property type="match status" value="1"/>
</dbReference>
<dbReference type="AlphaFoldDB" id="A0A922LDF9"/>
<keyword evidence="2 7" id="KW-0436">Ligase</keyword>
<comment type="caution">
    <text evidence="11">The sequence shown here is derived from an EMBL/GenBank/DDBJ whole genome shotgun (WGS) entry which is preliminary data.</text>
</comment>
<dbReference type="HAMAP" id="MF_00121">
    <property type="entry name" value="GatB"/>
    <property type="match status" value="1"/>
</dbReference>
<dbReference type="InterPro" id="IPR014717">
    <property type="entry name" value="Transl_elong_EF1B/ribsomal_bS6"/>
</dbReference>
<dbReference type="Gene3D" id="3.30.70.60">
    <property type="match status" value="1"/>
</dbReference>
<dbReference type="Pfam" id="PF00736">
    <property type="entry name" value="EF1_GNE"/>
    <property type="match status" value="1"/>
</dbReference>
<dbReference type="GO" id="GO:0003746">
    <property type="term" value="F:translation elongation factor activity"/>
    <property type="evidence" value="ECO:0007669"/>
    <property type="project" value="UniProtKB-KW"/>
</dbReference>
<keyword evidence="3 7" id="KW-0547">Nucleotide-binding</keyword>
<evidence type="ECO:0000256" key="5">
    <source>
        <dbReference type="ARBA" id="ARBA00022840"/>
    </source>
</evidence>
<dbReference type="InterPro" id="IPR014746">
    <property type="entry name" value="Gln_synth/guanido_kin_cat_dom"/>
</dbReference>
<dbReference type="InterPro" id="IPR036219">
    <property type="entry name" value="eEF-1beta-like_sf"/>
</dbReference>
<feature type="region of interest" description="Disordered" evidence="9">
    <location>
        <begin position="588"/>
        <end position="613"/>
    </location>
</feature>
<dbReference type="GO" id="GO:0070681">
    <property type="term" value="P:glutaminyl-tRNAGln biosynthesis via transamidation"/>
    <property type="evidence" value="ECO:0007669"/>
    <property type="project" value="UniProtKB-UniRule"/>
</dbReference>
<evidence type="ECO:0000256" key="2">
    <source>
        <dbReference type="ARBA" id="ARBA00022598"/>
    </source>
</evidence>
<reference evidence="11" key="2">
    <citation type="journal article" date="2022" name="Res Sq">
        <title>Comparative Genomics Reveals Insights into the Divergent Evolution of Astigmatic Mites and Household Pest Adaptations.</title>
        <authorList>
            <person name="Xiong Q."/>
            <person name="Wan A.T.-Y."/>
            <person name="Liu X.-Y."/>
            <person name="Fung C.S.-H."/>
            <person name="Xiao X."/>
            <person name="Malainual N."/>
            <person name="Hou J."/>
            <person name="Wang L."/>
            <person name="Wang M."/>
            <person name="Yang K."/>
            <person name="Cui Y."/>
            <person name="Leung E."/>
            <person name="Nong W."/>
            <person name="Shin S.-K."/>
            <person name="Au S."/>
            <person name="Jeong K.Y."/>
            <person name="Chew F.T."/>
            <person name="Hui J."/>
            <person name="Leung T.F."/>
            <person name="Tungtrongchitr A."/>
            <person name="Zhong N."/>
            <person name="Liu Z."/>
            <person name="Tsui S."/>
        </authorList>
    </citation>
    <scope>NUCLEOTIDE SEQUENCE</scope>
    <source>
        <strain evidence="11">Derf</strain>
        <tissue evidence="11">Whole organism</tissue>
    </source>
</reference>
<dbReference type="SMART" id="SM00888">
    <property type="entry name" value="EF1_GNE"/>
    <property type="match status" value="1"/>
</dbReference>
<dbReference type="InterPro" id="IPR018027">
    <property type="entry name" value="Asn/Gln_amidotransferase"/>
</dbReference>
<evidence type="ECO:0000256" key="8">
    <source>
        <dbReference type="RuleBase" id="RU003791"/>
    </source>
</evidence>
<dbReference type="Pfam" id="PF02934">
    <property type="entry name" value="GatB_N"/>
    <property type="match status" value="1"/>
</dbReference>
<dbReference type="EMBL" id="ASGP02000001">
    <property type="protein sequence ID" value="KAH9529090.1"/>
    <property type="molecule type" value="Genomic_DNA"/>
</dbReference>
<dbReference type="GO" id="GO:0050567">
    <property type="term" value="F:glutaminyl-tRNA synthase (glutamine-hydrolyzing) activity"/>
    <property type="evidence" value="ECO:0007669"/>
    <property type="project" value="UniProtKB-UniRule"/>
</dbReference>
<dbReference type="PANTHER" id="PTHR11659:SF0">
    <property type="entry name" value="GLUTAMYL-TRNA(GLN) AMIDOTRANSFERASE SUBUNIT B, MITOCHONDRIAL"/>
    <property type="match status" value="1"/>
</dbReference>
<feature type="domain" description="Translation elongation factor EF1B beta/delta subunit guanine nucleotide exchange" evidence="10">
    <location>
        <begin position="832"/>
        <end position="918"/>
    </location>
</feature>
<sequence>MQTYTESSCRNSRLCHVIMIMLRKLFKFSNCVINTSLQNGFLPASQTLWFSCKAEKYLEKYEPIIGLEVHAQILSDSKLFSSASTNFTSRPNSQATYFDVSLPGTLPVLNQKCVLAAIKTGLALDCKISNKSTFDRKHYFYGDMPNGYQITQQRNPIARDGYIDFIVYDDFYENDRSFDPYLKRCRLKQIQLEQDSGKSLVDEEMNANLIDLNRAGVPLLEFVFEPDLRSTLEAISLVRELIAILKSIEVCSCRMEEGALRVDANVSVRLAGNQELGTRTEIKNLNSFRIIREASEYEIQRQCSLLERGEKIINETLGYDIRTKSTFVMRDKEIVQDYRFMPEPNLPAIVLSIDGEGGKELININAIQNEMPRLPKDIRQCLLDKQFGLSLREIYFLLHNPTFLYLFHQIFESSQRKCGLDCFEFLVGYLKPIFQDKIDPFTLNKIEPINSKASLETILEFVCQEYLGQLCDMIFDDKISETTAHDLLKLYLQNEQRSPHEIVEKYNWWLIQDIDQIEQVCRQVIQQVPKIAKKYAKNGVRKPKSMLIQKAFYQNQPTSKGKKMPTKALHNELQSLQTFQFWQVENTGSSSSKNVKSSSDGSSSKKANKKNKNAAASSLLINNVDEHLVDMNSINKNDNVCIVHQSSLPDPNSTTKTTTTGKEQPDIDTNKVNLNEVIIDDDKCICPPYYHDHDDDDRYHSIVCDIVKIRKIIQLTLDSTGECRSQSGRGSDDRIQKLEKRVSEMESTILKLTATLSQLMATCDGQQQQQQQQKSVNKQAPTPPKAKPAPADDDDDVDLFGSDDDEAANELRQKRLDEYAAKKAKKPAAVAKSSVVLDIKPWDDETDMKEMERLARTVEMDGLVWGASKLVPLAFGIKKLQIVCVIEDEKVSVEELSEKLVEFEDYVQSVDVAAFNKI</sequence>
<feature type="region of interest" description="Disordered" evidence="9">
    <location>
        <begin position="645"/>
        <end position="667"/>
    </location>
</feature>
<evidence type="ECO:0000256" key="6">
    <source>
        <dbReference type="ARBA" id="ARBA00022917"/>
    </source>
</evidence>
<keyword evidence="5 7" id="KW-0067">ATP-binding</keyword>
<evidence type="ECO:0000256" key="7">
    <source>
        <dbReference type="HAMAP-Rule" id="MF_03147"/>
    </source>
</evidence>
<evidence type="ECO:0000256" key="3">
    <source>
        <dbReference type="ARBA" id="ARBA00022741"/>
    </source>
</evidence>
<comment type="subcellular location">
    <subcellularLocation>
        <location evidence="7">Mitochondrion</location>
    </subcellularLocation>
</comment>
<feature type="region of interest" description="Disordered" evidence="9">
    <location>
        <begin position="763"/>
        <end position="803"/>
    </location>
</feature>
<dbReference type="EC" id="6.3.5.-" evidence="7"/>
<dbReference type="InterPro" id="IPR017959">
    <property type="entry name" value="Asn/Gln-tRNA_amidoTrfase_suB/E"/>
</dbReference>
<dbReference type="GO" id="GO:0032543">
    <property type="term" value="P:mitochondrial translation"/>
    <property type="evidence" value="ECO:0007669"/>
    <property type="project" value="UniProtKB-UniRule"/>
</dbReference>
<name>A0A922LDF9_DERFA</name>
<comment type="similarity">
    <text evidence="7">Belongs to the GatB/GatE family. GatB subfamily.</text>
</comment>
<dbReference type="Proteomes" id="UP000790347">
    <property type="component" value="Unassembled WGS sequence"/>
</dbReference>
<evidence type="ECO:0000313" key="11">
    <source>
        <dbReference type="EMBL" id="KAH9529090.1"/>
    </source>
</evidence>
<dbReference type="NCBIfam" id="TIGR00133">
    <property type="entry name" value="gatB"/>
    <property type="match status" value="1"/>
</dbReference>
<dbReference type="Pfam" id="PF10587">
    <property type="entry name" value="EF-1_beta_acid"/>
    <property type="match status" value="1"/>
</dbReference>
<dbReference type="InterPro" id="IPR004413">
    <property type="entry name" value="GatB"/>
</dbReference>
<comment type="similarity">
    <text evidence="1 8">Belongs to the EF-1-beta/EF-1-delta family.</text>
</comment>
<comment type="function">
    <text evidence="7">Allows the formation of correctly charged Gln-tRNA(Gln) through the transamidation of misacylated Glu-tRNA(Gln) in the mitochondria. The reaction takes place in the presence of glutamine and ATP through an activated gamma-phospho-Glu-tRNA(Gln).</text>
</comment>
<dbReference type="PROSITE" id="PS00825">
    <property type="entry name" value="EF1BD_2"/>
    <property type="match status" value="1"/>
</dbReference>
<gene>
    <name evidence="11" type="ORF">DERF_002999</name>
</gene>
<dbReference type="PANTHER" id="PTHR11659">
    <property type="entry name" value="GLUTAMYL-TRNA GLN AMIDOTRANSFERASE SUBUNIT B MITOCHONDRIAL AND PROKARYOTIC PET112-RELATED"/>
    <property type="match status" value="1"/>
</dbReference>
<keyword evidence="6 7" id="KW-0648">Protein biosynthesis</keyword>
<dbReference type="Pfam" id="PF02637">
    <property type="entry name" value="GatB_Yqey"/>
    <property type="match status" value="1"/>
</dbReference>
<evidence type="ECO:0000259" key="10">
    <source>
        <dbReference type="SMART" id="SM00888"/>
    </source>
</evidence>
<evidence type="ECO:0000256" key="1">
    <source>
        <dbReference type="ARBA" id="ARBA00007411"/>
    </source>
</evidence>
<keyword evidence="4 8" id="KW-0251">Elongation factor</keyword>
<evidence type="ECO:0000313" key="12">
    <source>
        <dbReference type="Proteomes" id="UP000790347"/>
    </source>
</evidence>
<dbReference type="InterPro" id="IPR018940">
    <property type="entry name" value="EF-1_beta_acid_region_euk"/>
</dbReference>
<dbReference type="FunFam" id="3.30.70.60:FF:000001">
    <property type="entry name" value="Elongation factor 1-beta 1 like"/>
    <property type="match status" value="1"/>
</dbReference>
<dbReference type="InterPro" id="IPR014038">
    <property type="entry name" value="EF1B_bsu/dsu_GNE"/>
</dbReference>
<dbReference type="GO" id="GO:0030956">
    <property type="term" value="C:glutamyl-tRNA(Gln) amidotransferase complex"/>
    <property type="evidence" value="ECO:0007669"/>
    <property type="project" value="UniProtKB-UniRule"/>
</dbReference>
<dbReference type="InterPro" id="IPR006075">
    <property type="entry name" value="Asn/Gln-tRNA_Trfase_suB/E_cat"/>
</dbReference>
<feature type="compositionally biased region" description="Acidic residues" evidence="9">
    <location>
        <begin position="791"/>
        <end position="803"/>
    </location>
</feature>
<dbReference type="InterPro" id="IPR001326">
    <property type="entry name" value="Transl_elong_EF1B_B/D_CS"/>
</dbReference>
<dbReference type="PROSITE" id="PS00824">
    <property type="entry name" value="EF1BD_1"/>
    <property type="match status" value="1"/>
</dbReference>
<dbReference type="CDD" id="cd00292">
    <property type="entry name" value="EF1B"/>
    <property type="match status" value="1"/>
</dbReference>
<keyword evidence="12" id="KW-1185">Reference proteome</keyword>